<dbReference type="PANTHER" id="PTHR43798:SF33">
    <property type="entry name" value="HYDROLASE, PUTATIVE (AFU_ORTHOLOGUE AFUA_2G14860)-RELATED"/>
    <property type="match status" value="1"/>
</dbReference>
<evidence type="ECO:0000259" key="1">
    <source>
        <dbReference type="Pfam" id="PF00561"/>
    </source>
</evidence>
<name>A0A383AIE9_9ZZZZ</name>
<reference evidence="2" key="1">
    <citation type="submission" date="2018-05" db="EMBL/GenBank/DDBJ databases">
        <authorList>
            <person name="Lanie J.A."/>
            <person name="Ng W.-L."/>
            <person name="Kazmierczak K.M."/>
            <person name="Andrzejewski T.M."/>
            <person name="Davidsen T.M."/>
            <person name="Wayne K.J."/>
            <person name="Tettelin H."/>
            <person name="Glass J.I."/>
            <person name="Rusch D."/>
            <person name="Podicherti R."/>
            <person name="Tsui H.-C.T."/>
            <person name="Winkler M.E."/>
        </authorList>
    </citation>
    <scope>NUCLEOTIDE SEQUENCE</scope>
</reference>
<sequence length="108" mass="12013">MFGGFIKEKITVSETHINVVRGGEGPPLLLLHGYPQSHVMWHKVADRLAKQCSLVISDLRGYGDSGRPPSDEDHFNYSKRASAQDQVEVMAKLGHDRFMIAGHDRGGR</sequence>
<organism evidence="2">
    <name type="scientific">marine metagenome</name>
    <dbReference type="NCBI Taxonomy" id="408172"/>
    <lineage>
        <taxon>unclassified sequences</taxon>
        <taxon>metagenomes</taxon>
        <taxon>ecological metagenomes</taxon>
    </lineage>
</organism>
<dbReference type="GO" id="GO:0016020">
    <property type="term" value="C:membrane"/>
    <property type="evidence" value="ECO:0007669"/>
    <property type="project" value="TreeGrafter"/>
</dbReference>
<accession>A0A383AIE9</accession>
<dbReference type="SUPFAM" id="SSF53474">
    <property type="entry name" value="alpha/beta-Hydrolases"/>
    <property type="match status" value="1"/>
</dbReference>
<dbReference type="InterPro" id="IPR029058">
    <property type="entry name" value="AB_hydrolase_fold"/>
</dbReference>
<dbReference type="EMBL" id="UINC01192412">
    <property type="protein sequence ID" value="SVE07542.1"/>
    <property type="molecule type" value="Genomic_DNA"/>
</dbReference>
<dbReference type="PANTHER" id="PTHR43798">
    <property type="entry name" value="MONOACYLGLYCEROL LIPASE"/>
    <property type="match status" value="1"/>
</dbReference>
<proteinExistence type="predicted"/>
<dbReference type="Pfam" id="PF00561">
    <property type="entry name" value="Abhydrolase_1"/>
    <property type="match status" value="1"/>
</dbReference>
<protein>
    <recommendedName>
        <fullName evidence="1">AB hydrolase-1 domain-containing protein</fullName>
    </recommendedName>
</protein>
<dbReference type="AlphaFoldDB" id="A0A383AIE9"/>
<evidence type="ECO:0000313" key="2">
    <source>
        <dbReference type="EMBL" id="SVE07542.1"/>
    </source>
</evidence>
<feature type="non-terminal residue" evidence="2">
    <location>
        <position position="108"/>
    </location>
</feature>
<feature type="domain" description="AB hydrolase-1" evidence="1">
    <location>
        <begin position="26"/>
        <end position="107"/>
    </location>
</feature>
<dbReference type="Gene3D" id="3.40.50.1820">
    <property type="entry name" value="alpha/beta hydrolase"/>
    <property type="match status" value="1"/>
</dbReference>
<dbReference type="InterPro" id="IPR050266">
    <property type="entry name" value="AB_hydrolase_sf"/>
</dbReference>
<dbReference type="InterPro" id="IPR000073">
    <property type="entry name" value="AB_hydrolase_1"/>
</dbReference>
<gene>
    <name evidence="2" type="ORF">METZ01_LOCUS460396</name>
</gene>